<reference evidence="1" key="1">
    <citation type="submission" date="2014-05" db="EMBL/GenBank/DDBJ databases">
        <authorList>
            <person name="Chronopoulou M."/>
        </authorList>
    </citation>
    <scope>NUCLEOTIDE SEQUENCE</scope>
    <source>
        <tissue evidence="1">Whole organism</tissue>
    </source>
</reference>
<dbReference type="EMBL" id="HACA01009621">
    <property type="protein sequence ID" value="CDW26982.1"/>
    <property type="molecule type" value="Transcribed_RNA"/>
</dbReference>
<protein>
    <submittedName>
        <fullName evidence="1">Uncharacterized protein</fullName>
    </submittedName>
</protein>
<sequence>MGLGSGELGGQTLDPAKSKKINYDNQINFFLVVWCEAEYFCHLQTLTVTS</sequence>
<evidence type="ECO:0000313" key="1">
    <source>
        <dbReference type="EMBL" id="CDW26982.1"/>
    </source>
</evidence>
<name>A0A0K2TMY5_LEPSM</name>
<accession>A0A0K2TMY5</accession>
<proteinExistence type="predicted"/>
<organism evidence="1">
    <name type="scientific">Lepeophtheirus salmonis</name>
    <name type="common">Salmon louse</name>
    <name type="synonym">Caligus salmonis</name>
    <dbReference type="NCBI Taxonomy" id="72036"/>
    <lineage>
        <taxon>Eukaryota</taxon>
        <taxon>Metazoa</taxon>
        <taxon>Ecdysozoa</taxon>
        <taxon>Arthropoda</taxon>
        <taxon>Crustacea</taxon>
        <taxon>Multicrustacea</taxon>
        <taxon>Hexanauplia</taxon>
        <taxon>Copepoda</taxon>
        <taxon>Siphonostomatoida</taxon>
        <taxon>Caligidae</taxon>
        <taxon>Lepeophtheirus</taxon>
    </lineage>
</organism>
<dbReference type="AlphaFoldDB" id="A0A0K2TMY5"/>